<dbReference type="GO" id="GO:0042729">
    <property type="term" value="C:DASH complex"/>
    <property type="evidence" value="ECO:0007669"/>
    <property type="project" value="InterPro"/>
</dbReference>
<evidence type="ECO:0000256" key="10">
    <source>
        <dbReference type="ARBA" id="ARBA00022776"/>
    </source>
</evidence>
<evidence type="ECO:0000256" key="6">
    <source>
        <dbReference type="ARBA" id="ARBA00022454"/>
    </source>
</evidence>
<protein>
    <recommendedName>
        <fullName evidence="5">DASH complex subunit DAD4</fullName>
    </recommendedName>
    <alternativeName>
        <fullName evidence="16">Outer kinetochore protein DAD4</fullName>
    </alternativeName>
</protein>
<evidence type="ECO:0000256" key="2">
    <source>
        <dbReference type="ARBA" id="ARBA00004186"/>
    </source>
</evidence>
<dbReference type="GO" id="GO:0005874">
    <property type="term" value="C:microtubule"/>
    <property type="evidence" value="ECO:0007669"/>
    <property type="project" value="UniProtKB-KW"/>
</dbReference>
<dbReference type="GO" id="GO:0072686">
    <property type="term" value="C:mitotic spindle"/>
    <property type="evidence" value="ECO:0007669"/>
    <property type="project" value="InterPro"/>
</dbReference>
<keyword evidence="10" id="KW-0498">Mitosis</keyword>
<dbReference type="AlphaFoldDB" id="A0A1X7R2A8"/>
<keyword evidence="13" id="KW-0539">Nucleus</keyword>
<comment type="similarity">
    <text evidence="4">Belongs to the DASH complex DAD4 family.</text>
</comment>
<evidence type="ECO:0000256" key="11">
    <source>
        <dbReference type="ARBA" id="ARBA00022838"/>
    </source>
</evidence>
<dbReference type="PANTHER" id="PTHR28222:SF1">
    <property type="entry name" value="DASH COMPLEX SUBUNIT DAD4"/>
    <property type="match status" value="1"/>
</dbReference>
<keyword evidence="9" id="KW-0493">Microtubule</keyword>
<evidence type="ECO:0000256" key="15">
    <source>
        <dbReference type="ARBA" id="ARBA00023328"/>
    </source>
</evidence>
<evidence type="ECO:0000256" key="16">
    <source>
        <dbReference type="ARBA" id="ARBA00030569"/>
    </source>
</evidence>
<dbReference type="InterPro" id="IPR013959">
    <property type="entry name" value="DASH_Dad4"/>
</dbReference>
<dbReference type="Proteomes" id="UP000196158">
    <property type="component" value="Unassembled WGS sequence"/>
</dbReference>
<evidence type="ECO:0000256" key="3">
    <source>
        <dbReference type="ARBA" id="ARBA00004629"/>
    </source>
</evidence>
<dbReference type="EMBL" id="FXLY01000004">
    <property type="protein sequence ID" value="SMN19721.1"/>
    <property type="molecule type" value="Genomic_DNA"/>
</dbReference>
<reference evidence="17 18" key="1">
    <citation type="submission" date="2017-04" db="EMBL/GenBank/DDBJ databases">
        <authorList>
            <person name="Afonso C.L."/>
            <person name="Miller P.J."/>
            <person name="Scott M.A."/>
            <person name="Spackman E."/>
            <person name="Goraichik I."/>
            <person name="Dimitrov K.M."/>
            <person name="Suarez D.L."/>
            <person name="Swayne D.E."/>
        </authorList>
    </citation>
    <scope>NUCLEOTIDE SEQUENCE [LARGE SCALE GENOMIC DNA]</scope>
</reference>
<keyword evidence="11" id="KW-0995">Kinetochore</keyword>
<dbReference type="STRING" id="1789683.A0A1X7R2A8"/>
<evidence type="ECO:0000256" key="5">
    <source>
        <dbReference type="ARBA" id="ARBA00020259"/>
    </source>
</evidence>
<organism evidence="17 18">
    <name type="scientific">Maudiozyma saulgeensis</name>
    <dbReference type="NCBI Taxonomy" id="1789683"/>
    <lineage>
        <taxon>Eukaryota</taxon>
        <taxon>Fungi</taxon>
        <taxon>Dikarya</taxon>
        <taxon>Ascomycota</taxon>
        <taxon>Saccharomycotina</taxon>
        <taxon>Saccharomycetes</taxon>
        <taxon>Saccharomycetales</taxon>
        <taxon>Saccharomycetaceae</taxon>
        <taxon>Maudiozyma</taxon>
    </lineage>
</organism>
<evidence type="ECO:0000256" key="12">
    <source>
        <dbReference type="ARBA" id="ARBA00023212"/>
    </source>
</evidence>
<evidence type="ECO:0000256" key="13">
    <source>
        <dbReference type="ARBA" id="ARBA00023242"/>
    </source>
</evidence>
<dbReference type="GO" id="GO:0051301">
    <property type="term" value="P:cell division"/>
    <property type="evidence" value="ECO:0007669"/>
    <property type="project" value="UniProtKB-KW"/>
</dbReference>
<evidence type="ECO:0000313" key="18">
    <source>
        <dbReference type="Proteomes" id="UP000196158"/>
    </source>
</evidence>
<gene>
    <name evidence="17" type="ORF">KASA_0O02981G</name>
</gene>
<evidence type="ECO:0000313" key="17">
    <source>
        <dbReference type="EMBL" id="SMN19721.1"/>
    </source>
</evidence>
<comment type="subcellular location">
    <subcellularLocation>
        <location evidence="3">Chromosome</location>
        <location evidence="3">Centromere</location>
        <location evidence="3">Kinetochore</location>
    </subcellularLocation>
    <subcellularLocation>
        <location evidence="2">Cytoplasm</location>
        <location evidence="2">Cytoskeleton</location>
        <location evidence="2">Spindle</location>
    </subcellularLocation>
    <subcellularLocation>
        <location evidence="1">Nucleus</location>
    </subcellularLocation>
</comment>
<proteinExistence type="inferred from homology"/>
<dbReference type="PANTHER" id="PTHR28222">
    <property type="entry name" value="DASH COMPLEX SUBUNIT DAD4"/>
    <property type="match status" value="1"/>
</dbReference>
<evidence type="ECO:0000256" key="1">
    <source>
        <dbReference type="ARBA" id="ARBA00004123"/>
    </source>
</evidence>
<dbReference type="OrthoDB" id="5516652at2759"/>
<evidence type="ECO:0000256" key="7">
    <source>
        <dbReference type="ARBA" id="ARBA00022490"/>
    </source>
</evidence>
<keyword evidence="6" id="KW-0158">Chromosome</keyword>
<keyword evidence="12" id="KW-0206">Cytoskeleton</keyword>
<dbReference type="GO" id="GO:0008608">
    <property type="term" value="P:attachment of spindle microtubules to kinetochore"/>
    <property type="evidence" value="ECO:0007669"/>
    <property type="project" value="InterPro"/>
</dbReference>
<evidence type="ECO:0000256" key="4">
    <source>
        <dbReference type="ARBA" id="ARBA00009754"/>
    </source>
</evidence>
<keyword evidence="14" id="KW-0131">Cell cycle</keyword>
<keyword evidence="15" id="KW-0137">Centromere</keyword>
<name>A0A1X7R2A8_9SACH</name>
<keyword evidence="7" id="KW-0963">Cytoplasm</keyword>
<evidence type="ECO:0000256" key="14">
    <source>
        <dbReference type="ARBA" id="ARBA00023306"/>
    </source>
</evidence>
<dbReference type="Pfam" id="PF08650">
    <property type="entry name" value="DASH_Dad4"/>
    <property type="match status" value="1"/>
</dbReference>
<accession>A0A1X7R2A8</accession>
<evidence type="ECO:0000256" key="9">
    <source>
        <dbReference type="ARBA" id="ARBA00022701"/>
    </source>
</evidence>
<keyword evidence="8" id="KW-0132">Cell division</keyword>
<evidence type="ECO:0000256" key="8">
    <source>
        <dbReference type="ARBA" id="ARBA00022618"/>
    </source>
</evidence>
<sequence>MENPYERQQKNILSRIIVNVERLNQSVITLNQELANVNKKNKNIEIIGQICENYHNSTQFNLDATGNRKPPF</sequence>
<keyword evidence="18" id="KW-1185">Reference proteome</keyword>